<dbReference type="GO" id="GO:0016020">
    <property type="term" value="C:membrane"/>
    <property type="evidence" value="ECO:0007669"/>
    <property type="project" value="UniProtKB-SubCell"/>
</dbReference>
<dbReference type="AlphaFoldDB" id="A0AAV2I9K1"/>
<comment type="caution">
    <text evidence="11">The sequence shown here is derived from an EMBL/GenBank/DDBJ whole genome shotgun (WGS) entry which is preliminary data.</text>
</comment>
<comment type="pathway">
    <text evidence="2">Protein modification; protein glycosylation.</text>
</comment>
<comment type="similarity">
    <text evidence="10">Belongs to the glycosyltransferase 14 family.</text>
</comment>
<keyword evidence="5" id="KW-0812">Transmembrane</keyword>
<evidence type="ECO:0008006" key="13">
    <source>
        <dbReference type="Google" id="ProtNLM"/>
    </source>
</evidence>
<dbReference type="GO" id="GO:0008375">
    <property type="term" value="F:acetylglucosaminyltransferase activity"/>
    <property type="evidence" value="ECO:0007669"/>
    <property type="project" value="TreeGrafter"/>
</dbReference>
<evidence type="ECO:0000313" key="11">
    <source>
        <dbReference type="EMBL" id="CAL1543475.1"/>
    </source>
</evidence>
<evidence type="ECO:0000313" key="12">
    <source>
        <dbReference type="Proteomes" id="UP001497497"/>
    </source>
</evidence>
<evidence type="ECO:0000256" key="10">
    <source>
        <dbReference type="ARBA" id="ARBA00038150"/>
    </source>
</evidence>
<dbReference type="PANTHER" id="PTHR19297:SF191">
    <property type="entry name" value="PROTEIN XYLOSYLTRANSFERASE"/>
    <property type="match status" value="1"/>
</dbReference>
<keyword evidence="6" id="KW-0735">Signal-anchor</keyword>
<evidence type="ECO:0000256" key="1">
    <source>
        <dbReference type="ARBA" id="ARBA00004606"/>
    </source>
</evidence>
<evidence type="ECO:0000256" key="3">
    <source>
        <dbReference type="ARBA" id="ARBA00022676"/>
    </source>
</evidence>
<proteinExistence type="inferred from homology"/>
<evidence type="ECO:0000256" key="8">
    <source>
        <dbReference type="ARBA" id="ARBA00023136"/>
    </source>
</evidence>
<comment type="subcellular location">
    <subcellularLocation>
        <location evidence="1">Membrane</location>
        <topology evidence="1">Single-pass type II membrane protein</topology>
    </subcellularLocation>
</comment>
<gene>
    <name evidence="11" type="ORF">GSLYS_00017009001</name>
</gene>
<reference evidence="11 12" key="1">
    <citation type="submission" date="2024-04" db="EMBL/GenBank/DDBJ databases">
        <authorList>
            <consortium name="Genoscope - CEA"/>
            <person name="William W."/>
        </authorList>
    </citation>
    <scope>NUCLEOTIDE SEQUENCE [LARGE SCALE GENOMIC DNA]</scope>
</reference>
<evidence type="ECO:0000256" key="9">
    <source>
        <dbReference type="ARBA" id="ARBA00023180"/>
    </source>
</evidence>
<keyword evidence="8" id="KW-0472">Membrane</keyword>
<evidence type="ECO:0000256" key="7">
    <source>
        <dbReference type="ARBA" id="ARBA00022989"/>
    </source>
</evidence>
<evidence type="ECO:0000256" key="6">
    <source>
        <dbReference type="ARBA" id="ARBA00022968"/>
    </source>
</evidence>
<keyword evidence="7" id="KW-1133">Transmembrane helix</keyword>
<name>A0AAV2I9K1_LYMST</name>
<dbReference type="Proteomes" id="UP001497497">
    <property type="component" value="Unassembled WGS sequence"/>
</dbReference>
<dbReference type="EMBL" id="CAXITT010000550">
    <property type="protein sequence ID" value="CAL1543475.1"/>
    <property type="molecule type" value="Genomic_DNA"/>
</dbReference>
<protein>
    <recommendedName>
        <fullName evidence="13">Beta-1,3-galactosyl-O-glycosyl-glycoprotein beta-1,6-N-acetylglucosaminyltransferase</fullName>
    </recommendedName>
</protein>
<evidence type="ECO:0000256" key="4">
    <source>
        <dbReference type="ARBA" id="ARBA00022679"/>
    </source>
</evidence>
<keyword evidence="3" id="KW-0328">Glycosyltransferase</keyword>
<evidence type="ECO:0000256" key="5">
    <source>
        <dbReference type="ARBA" id="ARBA00022692"/>
    </source>
</evidence>
<dbReference type="InterPro" id="IPR003406">
    <property type="entry name" value="Glyco_trans_14"/>
</dbReference>
<keyword evidence="4" id="KW-0808">Transferase</keyword>
<keyword evidence="12" id="KW-1185">Reference proteome</keyword>
<sequence>MYKSRSLSRKVSPLLNDDFYTNGTENCQRFKTGRGYVTAALTEEERDFPIAFSILTFKDAEMVERLLRAIYRPQNFYCIHVDRKAKDSFYFAMVRIAGCFENVFLTFNRIDVIWGTFSVLEPELICMAELWRHRKWKYFINLTGQEFPLKTNRELVRILKSFNGANVIHSTLKSAETKRWGQRTPPHHIRPVKGPVHIAANRRFVDYILHNQTALDFLQWTRHTDYPDETFFTSLNFNPHLGIPGSYSGDSDDVANVSLTRYKEWFGQGVRCAARRFVRGICILTTGDLPFLERSAALFANKFHLDRDRLVIACLEERLFNNTRDGLSWMTAFNTSFYEKQLFVTHQITAP</sequence>
<dbReference type="Pfam" id="PF02485">
    <property type="entry name" value="Branch"/>
    <property type="match status" value="1"/>
</dbReference>
<organism evidence="11 12">
    <name type="scientific">Lymnaea stagnalis</name>
    <name type="common">Great pond snail</name>
    <name type="synonym">Helix stagnalis</name>
    <dbReference type="NCBI Taxonomy" id="6523"/>
    <lineage>
        <taxon>Eukaryota</taxon>
        <taxon>Metazoa</taxon>
        <taxon>Spiralia</taxon>
        <taxon>Lophotrochozoa</taxon>
        <taxon>Mollusca</taxon>
        <taxon>Gastropoda</taxon>
        <taxon>Heterobranchia</taxon>
        <taxon>Euthyneura</taxon>
        <taxon>Panpulmonata</taxon>
        <taxon>Hygrophila</taxon>
        <taxon>Lymnaeoidea</taxon>
        <taxon>Lymnaeidae</taxon>
        <taxon>Lymnaea</taxon>
    </lineage>
</organism>
<evidence type="ECO:0000256" key="2">
    <source>
        <dbReference type="ARBA" id="ARBA00004922"/>
    </source>
</evidence>
<dbReference type="PANTHER" id="PTHR19297">
    <property type="entry name" value="GLYCOSYLTRANSFERASE 14 FAMILY MEMBER"/>
    <property type="match status" value="1"/>
</dbReference>
<accession>A0AAV2I9K1</accession>
<keyword evidence="9" id="KW-0325">Glycoprotein</keyword>